<gene>
    <name evidence="8" type="ORF">EJ08DRAFT_96534</name>
</gene>
<keyword evidence="3 5" id="KW-0833">Ubl conjugation pathway</keyword>
<feature type="domain" description="N-end rule aminoacyl transferase C-terminal" evidence="7">
    <location>
        <begin position="145"/>
        <end position="281"/>
    </location>
</feature>
<evidence type="ECO:0000256" key="3">
    <source>
        <dbReference type="ARBA" id="ARBA00022786"/>
    </source>
</evidence>
<feature type="domain" description="N-end aminoacyl transferase N-terminal" evidence="6">
    <location>
        <begin position="18"/>
        <end position="72"/>
    </location>
</feature>
<organism evidence="8 9">
    <name type="scientific">Tothia fuscella</name>
    <dbReference type="NCBI Taxonomy" id="1048955"/>
    <lineage>
        <taxon>Eukaryota</taxon>
        <taxon>Fungi</taxon>
        <taxon>Dikarya</taxon>
        <taxon>Ascomycota</taxon>
        <taxon>Pezizomycotina</taxon>
        <taxon>Dothideomycetes</taxon>
        <taxon>Pleosporomycetidae</taxon>
        <taxon>Venturiales</taxon>
        <taxon>Cylindrosympodiaceae</taxon>
        <taxon>Tothia</taxon>
    </lineage>
</organism>
<reference evidence="8" key="1">
    <citation type="journal article" date="2020" name="Stud. Mycol.">
        <title>101 Dothideomycetes genomes: a test case for predicting lifestyles and emergence of pathogens.</title>
        <authorList>
            <person name="Haridas S."/>
            <person name="Albert R."/>
            <person name="Binder M."/>
            <person name="Bloem J."/>
            <person name="Labutti K."/>
            <person name="Salamov A."/>
            <person name="Andreopoulos B."/>
            <person name="Baker S."/>
            <person name="Barry K."/>
            <person name="Bills G."/>
            <person name="Bluhm B."/>
            <person name="Cannon C."/>
            <person name="Castanera R."/>
            <person name="Culley D."/>
            <person name="Daum C."/>
            <person name="Ezra D."/>
            <person name="Gonzalez J."/>
            <person name="Henrissat B."/>
            <person name="Kuo A."/>
            <person name="Liang C."/>
            <person name="Lipzen A."/>
            <person name="Lutzoni F."/>
            <person name="Magnuson J."/>
            <person name="Mondo S."/>
            <person name="Nolan M."/>
            <person name="Ohm R."/>
            <person name="Pangilinan J."/>
            <person name="Park H.-J."/>
            <person name="Ramirez L."/>
            <person name="Alfaro M."/>
            <person name="Sun H."/>
            <person name="Tritt A."/>
            <person name="Yoshinaga Y."/>
            <person name="Zwiers L.-H."/>
            <person name="Turgeon B."/>
            <person name="Goodwin S."/>
            <person name="Spatafora J."/>
            <person name="Crous P."/>
            <person name="Grigoriev I."/>
        </authorList>
    </citation>
    <scope>NUCLEOTIDE SEQUENCE</scope>
    <source>
        <strain evidence="8">CBS 130266</strain>
    </source>
</reference>
<dbReference type="InterPro" id="IPR007471">
    <property type="entry name" value="N-end_Aminoacyl_Trfase_N"/>
</dbReference>
<dbReference type="Proteomes" id="UP000800235">
    <property type="component" value="Unassembled WGS sequence"/>
</dbReference>
<dbReference type="SUPFAM" id="SSF55729">
    <property type="entry name" value="Acyl-CoA N-acyltransferases (Nat)"/>
    <property type="match status" value="1"/>
</dbReference>
<dbReference type="InterPro" id="IPR017137">
    <property type="entry name" value="Arg-tRNA-P_Trfase_1_euk"/>
</dbReference>
<evidence type="ECO:0000313" key="9">
    <source>
        <dbReference type="Proteomes" id="UP000800235"/>
    </source>
</evidence>
<name>A0A9P4NX55_9PEZI</name>
<evidence type="ECO:0000256" key="4">
    <source>
        <dbReference type="ARBA" id="ARBA00023315"/>
    </source>
</evidence>
<dbReference type="PANTHER" id="PTHR21367:SF1">
    <property type="entry name" value="ARGINYL-TRNA--PROTEIN TRANSFERASE 1"/>
    <property type="match status" value="1"/>
</dbReference>
<dbReference type="PANTHER" id="PTHR21367">
    <property type="entry name" value="ARGININE-TRNA-PROTEIN TRANSFERASE 1"/>
    <property type="match status" value="1"/>
</dbReference>
<dbReference type="EC" id="2.3.2.8" evidence="5"/>
<sequence>MRSALFQITTRCASYYLSAKTLTPQHYQILVDRGWRRSGIILYKPDLQHSCCPHYTIRLPVDELKARADQRKCISRWNRHVLGEQYIKDSAKTQSKPKKVKGDQDQAPYDLRHAIHEAEFDLLDRPGESDHKFEVTLEKDIFTLEKYKLYQNYQHNVHHDPMDKITRDGFRRFLCDSPLNRTEPDEVNGVGRKLGSYHQCYRYDGRLIALGVLDLLPHCVSGVYFIYHSDFSKWSFGKLSALREACLALEGGYQFYYMGYYIHSCPKMRYKNDYSPQYILDLENFEWSPLDDEFRRLLDGKKYVSMSLRRQSDENDSLVGHTVDKEARQDSLPGPEINPRRVVFDSAEEAVDAVRDDLSLFDLNFPGMMTEAELEKTVNLDSIVLALEGDQLVMCQMLVSWLKSDIRDGSLKSIIAQMVACIGTEVSKTMVVDFRRS</sequence>
<dbReference type="Pfam" id="PF04376">
    <property type="entry name" value="ATE_N"/>
    <property type="match status" value="1"/>
</dbReference>
<dbReference type="OrthoDB" id="74183at2759"/>
<evidence type="ECO:0000259" key="6">
    <source>
        <dbReference type="Pfam" id="PF04376"/>
    </source>
</evidence>
<accession>A0A9P4NX55</accession>
<comment type="caution">
    <text evidence="8">The sequence shown here is derived from an EMBL/GenBank/DDBJ whole genome shotgun (WGS) entry which is preliminary data.</text>
</comment>
<keyword evidence="2 5" id="KW-0808">Transferase</keyword>
<comment type="catalytic activity">
    <reaction evidence="5">
        <text>an N-terminal L-alpha-aminoacyl-[protein] + L-arginyl-tRNA(Arg) = an N-terminal L-arginyl-L-aminoacyl-[protein] + tRNA(Arg) + H(+)</text>
        <dbReference type="Rhea" id="RHEA:10208"/>
        <dbReference type="Rhea" id="RHEA-COMP:9658"/>
        <dbReference type="Rhea" id="RHEA-COMP:9673"/>
        <dbReference type="Rhea" id="RHEA-COMP:10636"/>
        <dbReference type="Rhea" id="RHEA-COMP:10638"/>
        <dbReference type="ChEBI" id="CHEBI:15378"/>
        <dbReference type="ChEBI" id="CHEBI:78442"/>
        <dbReference type="ChEBI" id="CHEBI:78513"/>
        <dbReference type="ChEBI" id="CHEBI:78597"/>
        <dbReference type="ChEBI" id="CHEBI:83562"/>
        <dbReference type="EC" id="2.3.2.8"/>
    </reaction>
</comment>
<dbReference type="PIRSF" id="PIRSF037207">
    <property type="entry name" value="ATE1_euk"/>
    <property type="match status" value="1"/>
</dbReference>
<dbReference type="EMBL" id="MU007022">
    <property type="protein sequence ID" value="KAF2433247.1"/>
    <property type="molecule type" value="Genomic_DNA"/>
</dbReference>
<dbReference type="GO" id="GO:0005737">
    <property type="term" value="C:cytoplasm"/>
    <property type="evidence" value="ECO:0007669"/>
    <property type="project" value="TreeGrafter"/>
</dbReference>
<comment type="function">
    <text evidence="5">Involved in the post-translational conjugation of arginine to the N-terminal aspartate or glutamate of a protein. This arginylation is required for degradation of the protein via the ubiquitin pathway.</text>
</comment>
<dbReference type="InterPro" id="IPR007472">
    <property type="entry name" value="N-end_Aminoacyl_Trfase_C"/>
</dbReference>
<keyword evidence="9" id="KW-1185">Reference proteome</keyword>
<dbReference type="InterPro" id="IPR016181">
    <property type="entry name" value="Acyl_CoA_acyltransferase"/>
</dbReference>
<protein>
    <recommendedName>
        <fullName evidence="5">Arginyl-tRNA--protein transferase 1</fullName>
        <shortName evidence="5">Arginyltransferase 1</shortName>
        <shortName evidence="5">R-transferase 1</shortName>
        <ecNumber evidence="5">2.3.2.8</ecNumber>
    </recommendedName>
    <alternativeName>
        <fullName evidence="5">Arginine-tRNA--protein transferase 1</fullName>
    </alternativeName>
</protein>
<dbReference type="InterPro" id="IPR030700">
    <property type="entry name" value="N-end_Aminoacyl_Trfase"/>
</dbReference>
<evidence type="ECO:0000256" key="1">
    <source>
        <dbReference type="ARBA" id="ARBA00009991"/>
    </source>
</evidence>
<evidence type="ECO:0000256" key="5">
    <source>
        <dbReference type="PIRNR" id="PIRNR037207"/>
    </source>
</evidence>
<keyword evidence="4 5" id="KW-0012">Acyltransferase</keyword>
<evidence type="ECO:0000259" key="7">
    <source>
        <dbReference type="Pfam" id="PF04377"/>
    </source>
</evidence>
<dbReference type="Pfam" id="PF04377">
    <property type="entry name" value="ATE_C"/>
    <property type="match status" value="1"/>
</dbReference>
<proteinExistence type="inferred from homology"/>
<dbReference type="GO" id="GO:0004057">
    <property type="term" value="F:arginyl-tRNA--protein transferase activity"/>
    <property type="evidence" value="ECO:0007669"/>
    <property type="project" value="UniProtKB-EC"/>
</dbReference>
<evidence type="ECO:0000256" key="2">
    <source>
        <dbReference type="ARBA" id="ARBA00022679"/>
    </source>
</evidence>
<comment type="similarity">
    <text evidence="1 5">Belongs to the R-transferase family.</text>
</comment>
<dbReference type="AlphaFoldDB" id="A0A9P4NX55"/>
<evidence type="ECO:0000313" key="8">
    <source>
        <dbReference type="EMBL" id="KAF2433247.1"/>
    </source>
</evidence>